<protein>
    <submittedName>
        <fullName evidence="1">Uncharacterized protein</fullName>
    </submittedName>
</protein>
<reference evidence="1" key="1">
    <citation type="submission" date="2011-06" db="EMBL/GenBank/DDBJ databases">
        <title>The Genome Sequence of Fusarium oxysporum Fo47.</title>
        <authorList>
            <consortium name="The Broad Institute Genome Sequencing Platform"/>
            <person name="Ma L.-J."/>
            <person name="Gale L.R."/>
            <person name="Schwartz D.C."/>
            <person name="Zhou S."/>
            <person name="Corby-Kistler H."/>
            <person name="Young S.K."/>
            <person name="Zeng Q."/>
            <person name="Gargeya S."/>
            <person name="Fitzgerald M."/>
            <person name="Haas B."/>
            <person name="Abouelleil A."/>
            <person name="Alvarado L."/>
            <person name="Arachchi H.M."/>
            <person name="Berlin A."/>
            <person name="Brown A."/>
            <person name="Chapman S.B."/>
            <person name="Chen Z."/>
            <person name="Dunbar C."/>
            <person name="Freedman E."/>
            <person name="Gearin G."/>
            <person name="Gellesch M."/>
            <person name="Goldberg J."/>
            <person name="Griggs A."/>
            <person name="Gujja S."/>
            <person name="Heiman D."/>
            <person name="Howarth C."/>
            <person name="Larson L."/>
            <person name="Lui A."/>
            <person name="MacDonald P.J.P."/>
            <person name="Mehta T."/>
            <person name="Montmayeur A."/>
            <person name="Murphy C."/>
            <person name="Neiman D."/>
            <person name="Pearson M."/>
            <person name="Priest M."/>
            <person name="Roberts A."/>
            <person name="Saif S."/>
            <person name="Shea T."/>
            <person name="Shenoy N."/>
            <person name="Sisk P."/>
            <person name="Stolte C."/>
            <person name="Sykes S."/>
            <person name="Wortman J."/>
            <person name="Nusbaum C."/>
            <person name="Birren B."/>
        </authorList>
    </citation>
    <scope>NUCLEOTIDE SEQUENCE [LARGE SCALE GENOMIC DNA]</scope>
    <source>
        <strain evidence="1">Fo47</strain>
    </source>
</reference>
<dbReference type="HOGENOM" id="CLU_3224593_0_0_1"/>
<reference evidence="1" key="2">
    <citation type="submission" date="2012-06" db="EMBL/GenBank/DDBJ databases">
        <title>Annotation of the Genome Sequence of Fusarium oxysporum Fo47.</title>
        <authorList>
            <consortium name="The Broad Institute Genomics Platform"/>
            <person name="Ma L.-J."/>
            <person name="Corby-Kistler H."/>
            <person name="Broz K."/>
            <person name="Gale L.R."/>
            <person name="Jonkers W."/>
            <person name="O'Donnell K."/>
            <person name="Ploetz R."/>
            <person name="Steinberg C."/>
            <person name="Schwartz D.C."/>
            <person name="VanEtten H."/>
            <person name="Zhou S."/>
            <person name="Young S.K."/>
            <person name="Zeng Q."/>
            <person name="Gargeya S."/>
            <person name="Fitzgerald M."/>
            <person name="Abouelleil A."/>
            <person name="Alvarado L."/>
            <person name="Chapman S.B."/>
            <person name="Gainer-Dewar J."/>
            <person name="Goldberg J."/>
            <person name="Griggs A."/>
            <person name="Gujja S."/>
            <person name="Hansen M."/>
            <person name="Howarth C."/>
            <person name="Imamovic A."/>
            <person name="Ireland A."/>
            <person name="Larimer J."/>
            <person name="McCowan C."/>
            <person name="Murphy C."/>
            <person name="Pearson M."/>
            <person name="Poon T.W."/>
            <person name="Priest M."/>
            <person name="Roberts A."/>
            <person name="Saif S."/>
            <person name="Shea T."/>
            <person name="Sykes S."/>
            <person name="Wortman J."/>
            <person name="Nusbaum C."/>
            <person name="Birren B."/>
        </authorList>
    </citation>
    <scope>NUCLEOTIDE SEQUENCE</scope>
    <source>
        <strain evidence="1">Fo47</strain>
    </source>
</reference>
<gene>
    <name evidence="1" type="ORF">FOZG_12434</name>
</gene>
<accession>W9JVC2</accession>
<sequence length="44" mass="4716">MTGYKTNSGVITISSDRVGRLSVPSYGNDAWIPDSLRVIADFGV</sequence>
<dbReference type="AlphaFoldDB" id="W9JVC2"/>
<organism evidence="1">
    <name type="scientific">Fusarium oxysporum Fo47</name>
    <dbReference type="NCBI Taxonomy" id="660027"/>
    <lineage>
        <taxon>Eukaryota</taxon>
        <taxon>Fungi</taxon>
        <taxon>Dikarya</taxon>
        <taxon>Ascomycota</taxon>
        <taxon>Pezizomycotina</taxon>
        <taxon>Sordariomycetes</taxon>
        <taxon>Hypocreomycetidae</taxon>
        <taxon>Hypocreales</taxon>
        <taxon>Nectriaceae</taxon>
        <taxon>Fusarium</taxon>
        <taxon>Fusarium oxysporum species complex</taxon>
    </lineage>
</organism>
<dbReference type="VEuPathDB" id="FungiDB:FOZG_12434"/>
<dbReference type="Proteomes" id="UP000030766">
    <property type="component" value="Unassembled WGS sequence"/>
</dbReference>
<evidence type="ECO:0000313" key="1">
    <source>
        <dbReference type="EMBL" id="EWZ34464.1"/>
    </source>
</evidence>
<dbReference type="EMBL" id="JH717904">
    <property type="protein sequence ID" value="EWZ34464.1"/>
    <property type="molecule type" value="Genomic_DNA"/>
</dbReference>
<name>W9JVC2_FUSOX</name>
<proteinExistence type="predicted"/>